<protein>
    <submittedName>
        <fullName evidence="1">Uncharacterized protein</fullName>
    </submittedName>
</protein>
<organism evidence="1 2">
    <name type="scientific">Mytilus coruscus</name>
    <name type="common">Sea mussel</name>
    <dbReference type="NCBI Taxonomy" id="42192"/>
    <lineage>
        <taxon>Eukaryota</taxon>
        <taxon>Metazoa</taxon>
        <taxon>Spiralia</taxon>
        <taxon>Lophotrochozoa</taxon>
        <taxon>Mollusca</taxon>
        <taxon>Bivalvia</taxon>
        <taxon>Autobranchia</taxon>
        <taxon>Pteriomorphia</taxon>
        <taxon>Mytilida</taxon>
        <taxon>Mytiloidea</taxon>
        <taxon>Mytilidae</taxon>
        <taxon>Mytilinae</taxon>
        <taxon>Mytilus</taxon>
    </lineage>
</organism>
<gene>
    <name evidence="1" type="ORF">MCOR_16031</name>
</gene>
<dbReference type="AlphaFoldDB" id="A0A6J8B7V0"/>
<accession>A0A6J8B7V0</accession>
<reference evidence="1 2" key="1">
    <citation type="submission" date="2020-06" db="EMBL/GenBank/DDBJ databases">
        <authorList>
            <person name="Li R."/>
            <person name="Bekaert M."/>
        </authorList>
    </citation>
    <scope>NUCLEOTIDE SEQUENCE [LARGE SCALE GENOMIC DNA]</scope>
    <source>
        <strain evidence="2">wild</strain>
    </source>
</reference>
<dbReference type="EMBL" id="CACVKT020002820">
    <property type="protein sequence ID" value="CAC5380038.1"/>
    <property type="molecule type" value="Genomic_DNA"/>
</dbReference>
<evidence type="ECO:0000313" key="1">
    <source>
        <dbReference type="EMBL" id="CAC5380038.1"/>
    </source>
</evidence>
<sequence length="152" mass="17221">MEEELVCPSHLQQSCGKDCLPQLLWTATTSFHGTGSSLFQLQSTDNTGEKRESSHNKDTKIKRVTELPDSFTAFFTKINPIPSKVDPKESPCQLSCLYNNVKFIFTNLQGYRQTGHGIDIHVAYPCATMSSIGSWNRHSIFLYYNVINRDLQ</sequence>
<name>A0A6J8B7V0_MYTCO</name>
<evidence type="ECO:0000313" key="2">
    <source>
        <dbReference type="Proteomes" id="UP000507470"/>
    </source>
</evidence>
<proteinExistence type="predicted"/>
<dbReference type="Proteomes" id="UP000507470">
    <property type="component" value="Unassembled WGS sequence"/>
</dbReference>
<keyword evidence="2" id="KW-1185">Reference proteome</keyword>